<reference evidence="4" key="1">
    <citation type="submission" date="2020-12" db="EMBL/GenBank/DDBJ databases">
        <title>Genome public.</title>
        <authorList>
            <person name="Sun Q."/>
        </authorList>
    </citation>
    <scope>NUCLEOTIDE SEQUENCE</scope>
    <source>
        <strain evidence="4">CCM 8863</strain>
    </source>
</reference>
<sequence length="223" mass="23155">MTLPPVKFSPRRTVGVLGVASALALSACATTDGDDRSVDPVTAVGTVTSTMTKTSSPNARETTDATGTTRADAGLTPLGDADTTMKTLRPEPSSQLVVTGVRLGTHAGFDRVVFDLTGEGSPGWFIDYNDRPVQQGSGFPIEFPGDSAIEVNIDGTTYPFTLGIEPPQIGTTMGPGPIVAGVTSSGSFEGRTQFVIGVNGGRHPYSVQTLENPSRLVIDILQG</sequence>
<comment type="caution">
    <text evidence="4">The sequence shown here is derived from an EMBL/GenBank/DDBJ whole genome shotgun (WGS) entry which is preliminary data.</text>
</comment>
<gene>
    <name evidence="4" type="ORF">JDV75_06800</name>
</gene>
<dbReference type="EMBL" id="JAEIOS010000012">
    <property type="protein sequence ID" value="MBI8989468.1"/>
    <property type="molecule type" value="Genomic_DNA"/>
</dbReference>
<feature type="region of interest" description="Disordered" evidence="1">
    <location>
        <begin position="50"/>
        <end position="87"/>
    </location>
</feature>
<evidence type="ECO:0000313" key="5">
    <source>
        <dbReference type="Proteomes" id="UP000645966"/>
    </source>
</evidence>
<feature type="compositionally biased region" description="Low complexity" evidence="1">
    <location>
        <begin position="64"/>
        <end position="76"/>
    </location>
</feature>
<name>A0A934MAY8_9CORY</name>
<dbReference type="RefSeq" id="WP_198738514.1">
    <property type="nucleotide sequence ID" value="NZ_JAEIOS010000012.1"/>
</dbReference>
<feature type="chain" id="PRO_5036897604" description="AMIN-like domain-containing protein" evidence="2">
    <location>
        <begin position="30"/>
        <end position="223"/>
    </location>
</feature>
<dbReference type="Proteomes" id="UP000645966">
    <property type="component" value="Unassembled WGS sequence"/>
</dbReference>
<proteinExistence type="predicted"/>
<accession>A0A934MAY8</accession>
<dbReference type="Pfam" id="PF24837">
    <property type="entry name" value="AMIN-like"/>
    <property type="match status" value="1"/>
</dbReference>
<organism evidence="4 5">
    <name type="scientific">Corynebacterium meridianum</name>
    <dbReference type="NCBI Taxonomy" id="2765363"/>
    <lineage>
        <taxon>Bacteria</taxon>
        <taxon>Bacillati</taxon>
        <taxon>Actinomycetota</taxon>
        <taxon>Actinomycetes</taxon>
        <taxon>Mycobacteriales</taxon>
        <taxon>Corynebacteriaceae</taxon>
        <taxon>Corynebacterium</taxon>
    </lineage>
</organism>
<dbReference type="PROSITE" id="PS51257">
    <property type="entry name" value="PROKAR_LIPOPROTEIN"/>
    <property type="match status" value="1"/>
</dbReference>
<protein>
    <recommendedName>
        <fullName evidence="3">AMIN-like domain-containing protein</fullName>
    </recommendedName>
</protein>
<dbReference type="AlphaFoldDB" id="A0A934MAY8"/>
<keyword evidence="5" id="KW-1185">Reference proteome</keyword>
<evidence type="ECO:0000256" key="2">
    <source>
        <dbReference type="SAM" id="SignalP"/>
    </source>
</evidence>
<evidence type="ECO:0000256" key="1">
    <source>
        <dbReference type="SAM" id="MobiDB-lite"/>
    </source>
</evidence>
<evidence type="ECO:0000313" key="4">
    <source>
        <dbReference type="EMBL" id="MBI8989468.1"/>
    </source>
</evidence>
<feature type="signal peptide" evidence="2">
    <location>
        <begin position="1"/>
        <end position="29"/>
    </location>
</feature>
<feature type="domain" description="AMIN-like" evidence="3">
    <location>
        <begin position="97"/>
        <end position="221"/>
    </location>
</feature>
<keyword evidence="2" id="KW-0732">Signal</keyword>
<dbReference type="InterPro" id="IPR056303">
    <property type="entry name" value="AMIN-like"/>
</dbReference>
<evidence type="ECO:0000259" key="3">
    <source>
        <dbReference type="Pfam" id="PF24837"/>
    </source>
</evidence>